<feature type="transmembrane region" description="Helical" evidence="12">
    <location>
        <begin position="272"/>
        <end position="290"/>
    </location>
</feature>
<keyword evidence="4" id="KW-0813">Transport</keyword>
<dbReference type="PANTHER" id="PTHR32196">
    <property type="entry name" value="ABC TRANSPORTER PERMEASE PROTEIN YPHD-RELATED-RELATED"/>
    <property type="match status" value="1"/>
</dbReference>
<feature type="transmembrane region" description="Helical" evidence="12">
    <location>
        <begin position="94"/>
        <end position="117"/>
    </location>
</feature>
<evidence type="ECO:0000256" key="10">
    <source>
        <dbReference type="ARBA" id="ARBA00025439"/>
    </source>
</evidence>
<keyword evidence="6" id="KW-0997">Cell inner membrane</keyword>
<evidence type="ECO:0000313" key="14">
    <source>
        <dbReference type="Proteomes" id="UP000297475"/>
    </source>
</evidence>
<evidence type="ECO:0000256" key="6">
    <source>
        <dbReference type="ARBA" id="ARBA00022519"/>
    </source>
</evidence>
<dbReference type="EMBL" id="SRMF01000001">
    <property type="protein sequence ID" value="TGG95174.1"/>
    <property type="molecule type" value="Genomic_DNA"/>
</dbReference>
<name>A0A4Z0WBK1_9GAMM</name>
<feature type="transmembrane region" description="Helical" evidence="12">
    <location>
        <begin position="124"/>
        <end position="146"/>
    </location>
</feature>
<evidence type="ECO:0000256" key="2">
    <source>
        <dbReference type="ARBA" id="ARBA00007942"/>
    </source>
</evidence>
<evidence type="ECO:0000256" key="11">
    <source>
        <dbReference type="ARBA" id="ARBA00039382"/>
    </source>
</evidence>
<dbReference type="RefSeq" id="WP_135480629.1">
    <property type="nucleotide sequence ID" value="NZ_SRMF01000001.1"/>
</dbReference>
<organism evidence="13 14">
    <name type="scientific">Natronospirillum operosum</name>
    <dbReference type="NCBI Taxonomy" id="2759953"/>
    <lineage>
        <taxon>Bacteria</taxon>
        <taxon>Pseudomonadati</taxon>
        <taxon>Pseudomonadota</taxon>
        <taxon>Gammaproteobacteria</taxon>
        <taxon>Oceanospirillales</taxon>
        <taxon>Natronospirillaceae</taxon>
        <taxon>Natronospirillum</taxon>
    </lineage>
</organism>
<comment type="subcellular location">
    <subcellularLocation>
        <location evidence="1">Cell inner membrane</location>
        <topology evidence="1">Multi-pass membrane protein</topology>
    </subcellularLocation>
</comment>
<evidence type="ECO:0000256" key="7">
    <source>
        <dbReference type="ARBA" id="ARBA00022692"/>
    </source>
</evidence>
<reference evidence="13 14" key="1">
    <citation type="submission" date="2019-04" db="EMBL/GenBank/DDBJ databases">
        <title>Natronospirillum operosus gen. nov., sp. nov., a haloalkaliphilic satellite isolated from decaying biomass of laboratory culture of cyanobacterium Geitlerinema sp. and proposal of Natronospirillaceae fam. nov. and Saccharospirillaceae fam. nov.</title>
        <authorList>
            <person name="Kevbrin V."/>
            <person name="Boltyanskaya Y."/>
            <person name="Koziaeva V."/>
            <person name="Grouzdev D.S."/>
            <person name="Park M."/>
            <person name="Cho J."/>
        </authorList>
    </citation>
    <scope>NUCLEOTIDE SEQUENCE [LARGE SCALE GENOMIC DNA]</scope>
    <source>
        <strain evidence="13 14">G-116</strain>
    </source>
</reference>
<dbReference type="Pfam" id="PF02653">
    <property type="entry name" value="BPD_transp_2"/>
    <property type="match status" value="1"/>
</dbReference>
<comment type="subunit">
    <text evidence="3">The complex is composed of two ATP-binding proteins (LsrA), two transmembrane proteins (LsrC and LsrD) and a solute-binding protein (LsrB).</text>
</comment>
<dbReference type="InterPro" id="IPR001851">
    <property type="entry name" value="ABC_transp_permease"/>
</dbReference>
<evidence type="ECO:0000256" key="12">
    <source>
        <dbReference type="SAM" id="Phobius"/>
    </source>
</evidence>
<evidence type="ECO:0000256" key="3">
    <source>
        <dbReference type="ARBA" id="ARBA00011262"/>
    </source>
</evidence>
<feature type="transmembrane region" description="Helical" evidence="12">
    <location>
        <begin position="47"/>
        <end position="67"/>
    </location>
</feature>
<sequence length="329" mass="35038">MDTAKLHWEKVIKRPDFGAILIATVLFLGFATLDYDGFFNAFTMRNVLHFSAILGLVALGQTLVLIVKEVDLSVGSVYGIGGISYILFEPQLGVIGAATAVLMGAALIGLINAALILRGKLSAVIVTLCGLFFYRGAIYLMTGAGVPRFATEARQHWFNQLLGGQAMGIPNSVWIFLLVALIFHLLLTRSAFGNQLYAVGGDAPSALSRGVRNDLIKTWAFVACSVLAAFAGILTIADRPQTYVSMGYQFELEAIAAAIVGGCSLRGGRGTVLGAILGALIIVSVRYQLVGMGAPSSWFITFVGVLLISVVVFNRLLGVWIYGKQPAAE</sequence>
<gene>
    <name evidence="13" type="ORF">E4656_01775</name>
</gene>
<dbReference type="GO" id="GO:0022857">
    <property type="term" value="F:transmembrane transporter activity"/>
    <property type="evidence" value="ECO:0007669"/>
    <property type="project" value="InterPro"/>
</dbReference>
<evidence type="ECO:0000256" key="5">
    <source>
        <dbReference type="ARBA" id="ARBA00022475"/>
    </source>
</evidence>
<proteinExistence type="inferred from homology"/>
<keyword evidence="9 12" id="KW-0472">Membrane</keyword>
<accession>A0A4Z0WBK1</accession>
<feature type="transmembrane region" description="Helical" evidence="12">
    <location>
        <begin position="166"/>
        <end position="187"/>
    </location>
</feature>
<feature type="transmembrane region" description="Helical" evidence="12">
    <location>
        <begin position="218"/>
        <end position="237"/>
    </location>
</feature>
<dbReference type="Proteomes" id="UP000297475">
    <property type="component" value="Unassembled WGS sequence"/>
</dbReference>
<evidence type="ECO:0000256" key="8">
    <source>
        <dbReference type="ARBA" id="ARBA00022989"/>
    </source>
</evidence>
<feature type="transmembrane region" description="Helical" evidence="12">
    <location>
        <begin position="296"/>
        <end position="317"/>
    </location>
</feature>
<evidence type="ECO:0000313" key="13">
    <source>
        <dbReference type="EMBL" id="TGG95174.1"/>
    </source>
</evidence>
<feature type="transmembrane region" description="Helical" evidence="12">
    <location>
        <begin position="243"/>
        <end position="265"/>
    </location>
</feature>
<dbReference type="GO" id="GO:0005886">
    <property type="term" value="C:plasma membrane"/>
    <property type="evidence" value="ECO:0007669"/>
    <property type="project" value="UniProtKB-SubCell"/>
</dbReference>
<keyword evidence="5" id="KW-1003">Cell membrane</keyword>
<keyword evidence="8 12" id="KW-1133">Transmembrane helix</keyword>
<keyword evidence="7 12" id="KW-0812">Transmembrane</keyword>
<evidence type="ECO:0000256" key="1">
    <source>
        <dbReference type="ARBA" id="ARBA00004429"/>
    </source>
</evidence>
<feature type="transmembrane region" description="Helical" evidence="12">
    <location>
        <begin position="17"/>
        <end position="35"/>
    </location>
</feature>
<comment type="caution">
    <text evidence="13">The sequence shown here is derived from an EMBL/GenBank/DDBJ whole genome shotgun (WGS) entry which is preliminary data.</text>
</comment>
<dbReference type="CDD" id="cd06579">
    <property type="entry name" value="TM_PBP1_transp_AraH_like"/>
    <property type="match status" value="1"/>
</dbReference>
<dbReference type="AlphaFoldDB" id="A0A4Z0WBK1"/>
<dbReference type="OrthoDB" id="7284468at2"/>
<comment type="function">
    <text evidence="10">Part of the ABC transporter complex LsrABCD involved in autoinducer 2 (AI-2) import. Probably responsible for the translocation of the substrate across the membrane.</text>
</comment>
<keyword evidence="14" id="KW-1185">Reference proteome</keyword>
<evidence type="ECO:0000256" key="4">
    <source>
        <dbReference type="ARBA" id="ARBA00022448"/>
    </source>
</evidence>
<comment type="similarity">
    <text evidence="2">Belongs to the binding-protein-dependent transport system permease family. AraH/RbsC subfamily.</text>
</comment>
<evidence type="ECO:0000256" key="9">
    <source>
        <dbReference type="ARBA" id="ARBA00023136"/>
    </source>
</evidence>
<dbReference type="PANTHER" id="PTHR32196:SF29">
    <property type="entry name" value="AUTOINDUCER 2 IMPORT SYSTEM PERMEASE PROTEIN LSRC"/>
    <property type="match status" value="1"/>
</dbReference>
<protein>
    <recommendedName>
        <fullName evidence="11">Autoinducer 2 import system permease protein LsrC</fullName>
    </recommendedName>
</protein>